<dbReference type="CDD" id="cd08704">
    <property type="entry name" value="Met_tRNA_FMT_C"/>
    <property type="match status" value="1"/>
</dbReference>
<dbReference type="PANTHER" id="PTHR11138:SF5">
    <property type="entry name" value="METHIONYL-TRNA FORMYLTRANSFERASE, MITOCHONDRIAL"/>
    <property type="match status" value="1"/>
</dbReference>
<dbReference type="EC" id="2.1.2.9" evidence="3 8"/>
<evidence type="ECO:0000313" key="11">
    <source>
        <dbReference type="EMBL" id="SDM71320.1"/>
    </source>
</evidence>
<dbReference type="InterPro" id="IPR044135">
    <property type="entry name" value="Met-tRNA-FMT_C"/>
</dbReference>
<dbReference type="EMBL" id="FNHQ01000012">
    <property type="protein sequence ID" value="SDM71320.1"/>
    <property type="molecule type" value="Genomic_DNA"/>
</dbReference>
<evidence type="ECO:0000259" key="9">
    <source>
        <dbReference type="Pfam" id="PF00551"/>
    </source>
</evidence>
<keyword evidence="6 8" id="KW-0648">Protein biosynthesis</keyword>
<dbReference type="GO" id="GO:0004479">
    <property type="term" value="F:methionyl-tRNA formyltransferase activity"/>
    <property type="evidence" value="ECO:0007669"/>
    <property type="project" value="UniProtKB-UniRule"/>
</dbReference>
<evidence type="ECO:0000256" key="7">
    <source>
        <dbReference type="ARBA" id="ARBA00048558"/>
    </source>
</evidence>
<dbReference type="PANTHER" id="PTHR11138">
    <property type="entry name" value="METHIONYL-TRNA FORMYLTRANSFERASE"/>
    <property type="match status" value="1"/>
</dbReference>
<dbReference type="CDD" id="cd08646">
    <property type="entry name" value="FMT_core_Met-tRNA-FMT_N"/>
    <property type="match status" value="1"/>
</dbReference>
<feature type="binding site" evidence="8">
    <location>
        <begin position="112"/>
        <end position="115"/>
    </location>
    <ligand>
        <name>(6S)-5,6,7,8-tetrahydrofolate</name>
        <dbReference type="ChEBI" id="CHEBI:57453"/>
    </ligand>
</feature>
<evidence type="ECO:0000256" key="3">
    <source>
        <dbReference type="ARBA" id="ARBA00012261"/>
    </source>
</evidence>
<dbReference type="InterPro" id="IPR002376">
    <property type="entry name" value="Formyl_transf_N"/>
</dbReference>
<dbReference type="FunFam" id="3.40.50.12230:FF:000001">
    <property type="entry name" value="Methionyl-tRNA formyltransferase"/>
    <property type="match status" value="1"/>
</dbReference>
<evidence type="ECO:0000259" key="10">
    <source>
        <dbReference type="Pfam" id="PF02911"/>
    </source>
</evidence>
<sequence>MKNMRIVFMGTPAFAVPSLKAVYDQGYDIAAVVTQPDKERGRGKRISFSPVKECAEALKIPVLQPSTMHDETILAQLRNLRPEVIIVIAYGKILPKKVLDIPPFGCLNIHGSLLPKYRGAAPIQRAIYEGAQTSGITIMMLDEGMDTGKILKKCEISLDVKETTGTLFEKLSKIGSQALVEVLHDLKNYEAHAVAQCHAEATYADKITKEMAEINWADEAAHIECLIRAFDPQPGAYCMYQGKRLKIWKADVVSGGDGIPGTILEVTKQYFTVQTGSNALQIYEVQPESRKRLAAAQFLQGCVLIPGQVLQR</sequence>
<evidence type="ECO:0000256" key="1">
    <source>
        <dbReference type="ARBA" id="ARBA00002606"/>
    </source>
</evidence>
<protein>
    <recommendedName>
        <fullName evidence="4 8">Methionyl-tRNA formyltransferase</fullName>
        <ecNumber evidence="3 8">2.1.2.9</ecNumber>
    </recommendedName>
</protein>
<dbReference type="InterPro" id="IPR036477">
    <property type="entry name" value="Formyl_transf_N_sf"/>
</dbReference>
<organism evidence="11 12">
    <name type="scientific">Megasphaera paucivorans</name>
    <dbReference type="NCBI Taxonomy" id="349095"/>
    <lineage>
        <taxon>Bacteria</taxon>
        <taxon>Bacillati</taxon>
        <taxon>Bacillota</taxon>
        <taxon>Negativicutes</taxon>
        <taxon>Veillonellales</taxon>
        <taxon>Veillonellaceae</taxon>
        <taxon>Megasphaera</taxon>
    </lineage>
</organism>
<name>A0A1G9VGT2_9FIRM</name>
<evidence type="ECO:0000256" key="4">
    <source>
        <dbReference type="ARBA" id="ARBA00016014"/>
    </source>
</evidence>
<dbReference type="SUPFAM" id="SSF53328">
    <property type="entry name" value="Formyltransferase"/>
    <property type="match status" value="1"/>
</dbReference>
<dbReference type="Pfam" id="PF00551">
    <property type="entry name" value="Formyl_trans_N"/>
    <property type="match status" value="1"/>
</dbReference>
<dbReference type="InterPro" id="IPR011034">
    <property type="entry name" value="Formyl_transferase-like_C_sf"/>
</dbReference>
<dbReference type="STRING" id="349095.SAMN05660299_01405"/>
<dbReference type="Gene3D" id="3.10.25.10">
    <property type="entry name" value="Formyl transferase, C-terminal domain"/>
    <property type="match status" value="1"/>
</dbReference>
<dbReference type="SUPFAM" id="SSF50486">
    <property type="entry name" value="FMT C-terminal domain-like"/>
    <property type="match status" value="1"/>
</dbReference>
<dbReference type="HAMAP" id="MF_00182">
    <property type="entry name" value="Formyl_trans"/>
    <property type="match status" value="1"/>
</dbReference>
<dbReference type="GO" id="GO:0005829">
    <property type="term" value="C:cytosol"/>
    <property type="evidence" value="ECO:0007669"/>
    <property type="project" value="TreeGrafter"/>
</dbReference>
<dbReference type="Gene3D" id="3.40.50.170">
    <property type="entry name" value="Formyl transferase, N-terminal domain"/>
    <property type="match status" value="1"/>
</dbReference>
<reference evidence="11 12" key="1">
    <citation type="submission" date="2016-10" db="EMBL/GenBank/DDBJ databases">
        <authorList>
            <person name="de Groot N.N."/>
        </authorList>
    </citation>
    <scope>NUCLEOTIDE SEQUENCE [LARGE SCALE GENOMIC DNA]</scope>
    <source>
        <strain evidence="11 12">DSM 16981</strain>
    </source>
</reference>
<evidence type="ECO:0000313" key="12">
    <source>
        <dbReference type="Proteomes" id="UP000199309"/>
    </source>
</evidence>
<evidence type="ECO:0000256" key="5">
    <source>
        <dbReference type="ARBA" id="ARBA00022679"/>
    </source>
</evidence>
<gene>
    <name evidence="8" type="primary">fmt</name>
    <name evidence="11" type="ORF">SAMN05660299_01405</name>
</gene>
<evidence type="ECO:0000256" key="2">
    <source>
        <dbReference type="ARBA" id="ARBA00010699"/>
    </source>
</evidence>
<evidence type="ECO:0000256" key="6">
    <source>
        <dbReference type="ARBA" id="ARBA00022917"/>
    </source>
</evidence>
<comment type="similarity">
    <text evidence="2 8">Belongs to the Fmt family.</text>
</comment>
<dbReference type="Proteomes" id="UP000199309">
    <property type="component" value="Unassembled WGS sequence"/>
</dbReference>
<dbReference type="OrthoDB" id="9802815at2"/>
<dbReference type="InterPro" id="IPR037022">
    <property type="entry name" value="Formyl_trans_C_sf"/>
</dbReference>
<feature type="domain" description="Formyl transferase N-terminal" evidence="9">
    <location>
        <begin position="4"/>
        <end position="183"/>
    </location>
</feature>
<comment type="function">
    <text evidence="1 8">Attaches a formyl group to the free amino group of methionyl-tRNA(fMet). The formyl group appears to play a dual role in the initiator identity of N-formylmethionyl-tRNA by promoting its recognition by IF2 and preventing the misappropriation of this tRNA by the elongation apparatus.</text>
</comment>
<dbReference type="InterPro" id="IPR005793">
    <property type="entry name" value="Formyl_trans_C"/>
</dbReference>
<dbReference type="InterPro" id="IPR005794">
    <property type="entry name" value="Fmt"/>
</dbReference>
<proteinExistence type="inferred from homology"/>
<feature type="domain" description="Formyl transferase C-terminal" evidence="10">
    <location>
        <begin position="206"/>
        <end position="301"/>
    </location>
</feature>
<accession>A0A1G9VGT2</accession>
<dbReference type="InterPro" id="IPR041711">
    <property type="entry name" value="Met-tRNA-FMT_N"/>
</dbReference>
<dbReference type="AlphaFoldDB" id="A0A1G9VGT2"/>
<dbReference type="NCBIfam" id="TIGR00460">
    <property type="entry name" value="fmt"/>
    <property type="match status" value="1"/>
</dbReference>
<evidence type="ECO:0000256" key="8">
    <source>
        <dbReference type="HAMAP-Rule" id="MF_00182"/>
    </source>
</evidence>
<comment type="catalytic activity">
    <reaction evidence="7 8">
        <text>L-methionyl-tRNA(fMet) + (6R)-10-formyltetrahydrofolate = N-formyl-L-methionyl-tRNA(fMet) + (6S)-5,6,7,8-tetrahydrofolate + H(+)</text>
        <dbReference type="Rhea" id="RHEA:24380"/>
        <dbReference type="Rhea" id="RHEA-COMP:9952"/>
        <dbReference type="Rhea" id="RHEA-COMP:9953"/>
        <dbReference type="ChEBI" id="CHEBI:15378"/>
        <dbReference type="ChEBI" id="CHEBI:57453"/>
        <dbReference type="ChEBI" id="CHEBI:78530"/>
        <dbReference type="ChEBI" id="CHEBI:78844"/>
        <dbReference type="ChEBI" id="CHEBI:195366"/>
        <dbReference type="EC" id="2.1.2.9"/>
    </reaction>
</comment>
<dbReference type="Pfam" id="PF02911">
    <property type="entry name" value="Formyl_trans_C"/>
    <property type="match status" value="1"/>
</dbReference>
<keyword evidence="5 8" id="KW-0808">Transferase</keyword>
<keyword evidence="12" id="KW-1185">Reference proteome</keyword>